<organism evidence="2 3">
    <name type="scientific">Armillaria solidipes</name>
    <dbReference type="NCBI Taxonomy" id="1076256"/>
    <lineage>
        <taxon>Eukaryota</taxon>
        <taxon>Fungi</taxon>
        <taxon>Dikarya</taxon>
        <taxon>Basidiomycota</taxon>
        <taxon>Agaricomycotina</taxon>
        <taxon>Agaricomycetes</taxon>
        <taxon>Agaricomycetidae</taxon>
        <taxon>Agaricales</taxon>
        <taxon>Marasmiineae</taxon>
        <taxon>Physalacriaceae</taxon>
        <taxon>Armillaria</taxon>
    </lineage>
</organism>
<name>A0A2H3AVQ3_9AGAR</name>
<sequence>MPKGKKRHGKVSDVDSQTSTIVITPAEIAAVDFNLGVPDSEDVDEEIWSEKNRWTNPEQTGMMMHMRYCRREEDGNDDTQRMSAVYVGVKDSPPDSSYPKMVGGFLDLGPNHCLDSCELVVDLELPEMQRIRRQLAFLDGAHQTQLYRWFYNHPIGKKKTSKEMTAHAWENKTTEIKEHIGQLLEHKRETIAAWKDGTLDMEALSTEEIEEVIGFLASDFEDIFEEFYKRTGWGVTLIAGGADPHTGVVRTAGYSFGCKLPNGKDFIAAFNDAAMSEYIPGTAAVSRDAQNESPDPATDAEPGMSVNVSTPVPPRPVDQNPALSAPGPQPMANPAPSLLVSTPINLEQAKSQEVLISQCPFLGARWKM</sequence>
<protein>
    <submittedName>
        <fullName evidence="2">Uncharacterized protein</fullName>
    </submittedName>
</protein>
<accession>A0A2H3AVQ3</accession>
<reference evidence="3" key="1">
    <citation type="journal article" date="2017" name="Nat. Ecol. Evol.">
        <title>Genome expansion and lineage-specific genetic innovations in the forest pathogenic fungi Armillaria.</title>
        <authorList>
            <person name="Sipos G."/>
            <person name="Prasanna A.N."/>
            <person name="Walter M.C."/>
            <person name="O'Connor E."/>
            <person name="Balint B."/>
            <person name="Krizsan K."/>
            <person name="Kiss B."/>
            <person name="Hess J."/>
            <person name="Varga T."/>
            <person name="Slot J."/>
            <person name="Riley R."/>
            <person name="Boka B."/>
            <person name="Rigling D."/>
            <person name="Barry K."/>
            <person name="Lee J."/>
            <person name="Mihaltcheva S."/>
            <person name="LaButti K."/>
            <person name="Lipzen A."/>
            <person name="Waldron R."/>
            <person name="Moloney N.M."/>
            <person name="Sperisen C."/>
            <person name="Kredics L."/>
            <person name="Vagvoelgyi C."/>
            <person name="Patrignani A."/>
            <person name="Fitzpatrick D."/>
            <person name="Nagy I."/>
            <person name="Doyle S."/>
            <person name="Anderson J.B."/>
            <person name="Grigoriev I.V."/>
            <person name="Gueldener U."/>
            <person name="Muensterkoetter M."/>
            <person name="Nagy L.G."/>
        </authorList>
    </citation>
    <scope>NUCLEOTIDE SEQUENCE [LARGE SCALE GENOMIC DNA]</scope>
    <source>
        <strain evidence="3">28-4</strain>
    </source>
</reference>
<proteinExistence type="predicted"/>
<feature type="region of interest" description="Disordered" evidence="1">
    <location>
        <begin position="285"/>
        <end position="334"/>
    </location>
</feature>
<dbReference type="Proteomes" id="UP000218334">
    <property type="component" value="Unassembled WGS sequence"/>
</dbReference>
<dbReference type="AlphaFoldDB" id="A0A2H3AVQ3"/>
<dbReference type="EMBL" id="KZ293463">
    <property type="protein sequence ID" value="PBK62775.1"/>
    <property type="molecule type" value="Genomic_DNA"/>
</dbReference>
<evidence type="ECO:0000256" key="1">
    <source>
        <dbReference type="SAM" id="MobiDB-lite"/>
    </source>
</evidence>
<keyword evidence="3" id="KW-1185">Reference proteome</keyword>
<evidence type="ECO:0000313" key="3">
    <source>
        <dbReference type="Proteomes" id="UP000218334"/>
    </source>
</evidence>
<gene>
    <name evidence="2" type="ORF">ARMSODRAFT_980417</name>
</gene>
<evidence type="ECO:0000313" key="2">
    <source>
        <dbReference type="EMBL" id="PBK62775.1"/>
    </source>
</evidence>